<evidence type="ECO:0000313" key="2">
    <source>
        <dbReference type="EMBL" id="AET01624.1"/>
    </source>
</evidence>
<gene>
    <name evidence="2" type="ordered locus">MTR_8g018160</name>
</gene>
<keyword evidence="4" id="KW-1185">Reference proteome</keyword>
<protein>
    <submittedName>
        <fullName evidence="2 3">Uncharacterized protein</fullName>
    </submittedName>
</protein>
<dbReference type="HOGENOM" id="CLU_2516098_0_0_1"/>
<reference evidence="2 4" key="1">
    <citation type="journal article" date="2011" name="Nature">
        <title>The Medicago genome provides insight into the evolution of rhizobial symbioses.</title>
        <authorList>
            <person name="Young N.D."/>
            <person name="Debelle F."/>
            <person name="Oldroyd G.E."/>
            <person name="Geurts R."/>
            <person name="Cannon S.B."/>
            <person name="Udvardi M.K."/>
            <person name="Benedito V.A."/>
            <person name="Mayer K.F."/>
            <person name="Gouzy J."/>
            <person name="Schoof H."/>
            <person name="Van de Peer Y."/>
            <person name="Proost S."/>
            <person name="Cook D.R."/>
            <person name="Meyers B.C."/>
            <person name="Spannagl M."/>
            <person name="Cheung F."/>
            <person name="De Mita S."/>
            <person name="Krishnakumar V."/>
            <person name="Gundlach H."/>
            <person name="Zhou S."/>
            <person name="Mudge J."/>
            <person name="Bharti A.K."/>
            <person name="Murray J.D."/>
            <person name="Naoumkina M.A."/>
            <person name="Rosen B."/>
            <person name="Silverstein K.A."/>
            <person name="Tang H."/>
            <person name="Rombauts S."/>
            <person name="Zhao P.X."/>
            <person name="Zhou P."/>
            <person name="Barbe V."/>
            <person name="Bardou P."/>
            <person name="Bechner M."/>
            <person name="Bellec A."/>
            <person name="Berger A."/>
            <person name="Berges H."/>
            <person name="Bidwell S."/>
            <person name="Bisseling T."/>
            <person name="Choisne N."/>
            <person name="Couloux A."/>
            <person name="Denny R."/>
            <person name="Deshpande S."/>
            <person name="Dai X."/>
            <person name="Doyle J.J."/>
            <person name="Dudez A.M."/>
            <person name="Farmer A.D."/>
            <person name="Fouteau S."/>
            <person name="Franken C."/>
            <person name="Gibelin C."/>
            <person name="Gish J."/>
            <person name="Goldstein S."/>
            <person name="Gonzalez A.J."/>
            <person name="Green P.J."/>
            <person name="Hallab A."/>
            <person name="Hartog M."/>
            <person name="Hua A."/>
            <person name="Humphray S.J."/>
            <person name="Jeong D.H."/>
            <person name="Jing Y."/>
            <person name="Jocker A."/>
            <person name="Kenton S.M."/>
            <person name="Kim D.J."/>
            <person name="Klee K."/>
            <person name="Lai H."/>
            <person name="Lang C."/>
            <person name="Lin S."/>
            <person name="Macmil S.L."/>
            <person name="Magdelenat G."/>
            <person name="Matthews L."/>
            <person name="McCorrison J."/>
            <person name="Monaghan E.L."/>
            <person name="Mun J.H."/>
            <person name="Najar F.Z."/>
            <person name="Nicholson C."/>
            <person name="Noirot C."/>
            <person name="O'Bleness M."/>
            <person name="Paule C.R."/>
            <person name="Poulain J."/>
            <person name="Prion F."/>
            <person name="Qin B."/>
            <person name="Qu C."/>
            <person name="Retzel E.F."/>
            <person name="Riddle C."/>
            <person name="Sallet E."/>
            <person name="Samain S."/>
            <person name="Samson N."/>
            <person name="Sanders I."/>
            <person name="Saurat O."/>
            <person name="Scarpelli C."/>
            <person name="Schiex T."/>
            <person name="Segurens B."/>
            <person name="Severin A.J."/>
            <person name="Sherrier D.J."/>
            <person name="Shi R."/>
            <person name="Sims S."/>
            <person name="Singer S.R."/>
            <person name="Sinharoy S."/>
            <person name="Sterck L."/>
            <person name="Viollet A."/>
            <person name="Wang B.B."/>
            <person name="Wang K."/>
            <person name="Wang M."/>
            <person name="Wang X."/>
            <person name="Warfsmann J."/>
            <person name="Weissenbach J."/>
            <person name="White D.D."/>
            <person name="White J.D."/>
            <person name="Wiley G.B."/>
            <person name="Wincker P."/>
            <person name="Xing Y."/>
            <person name="Yang L."/>
            <person name="Yao Z."/>
            <person name="Ying F."/>
            <person name="Zhai J."/>
            <person name="Zhou L."/>
            <person name="Zuber A."/>
            <person name="Denarie J."/>
            <person name="Dixon R.A."/>
            <person name="May G.D."/>
            <person name="Schwartz D.C."/>
            <person name="Rogers J."/>
            <person name="Quetier F."/>
            <person name="Town C.D."/>
            <person name="Roe B.A."/>
        </authorList>
    </citation>
    <scope>NUCLEOTIDE SEQUENCE [LARGE SCALE GENOMIC DNA]</scope>
    <source>
        <strain evidence="2">A17</strain>
        <strain evidence="3 4">cv. Jemalong A17</strain>
    </source>
</reference>
<organism evidence="2 4">
    <name type="scientific">Medicago truncatula</name>
    <name type="common">Barrel medic</name>
    <name type="synonym">Medicago tribuloides</name>
    <dbReference type="NCBI Taxonomy" id="3880"/>
    <lineage>
        <taxon>Eukaryota</taxon>
        <taxon>Viridiplantae</taxon>
        <taxon>Streptophyta</taxon>
        <taxon>Embryophyta</taxon>
        <taxon>Tracheophyta</taxon>
        <taxon>Spermatophyta</taxon>
        <taxon>Magnoliopsida</taxon>
        <taxon>eudicotyledons</taxon>
        <taxon>Gunneridae</taxon>
        <taxon>Pentapetalae</taxon>
        <taxon>rosids</taxon>
        <taxon>fabids</taxon>
        <taxon>Fabales</taxon>
        <taxon>Fabaceae</taxon>
        <taxon>Papilionoideae</taxon>
        <taxon>50 kb inversion clade</taxon>
        <taxon>NPAAA clade</taxon>
        <taxon>Hologalegina</taxon>
        <taxon>IRL clade</taxon>
        <taxon>Trifolieae</taxon>
        <taxon>Medicago</taxon>
    </lineage>
</organism>
<reference evidence="3" key="3">
    <citation type="submission" date="2015-04" db="UniProtKB">
        <authorList>
            <consortium name="EnsemblPlants"/>
        </authorList>
    </citation>
    <scope>IDENTIFICATION</scope>
    <source>
        <strain evidence="3">cv. Jemalong A17</strain>
    </source>
</reference>
<feature type="coiled-coil region" evidence="1">
    <location>
        <begin position="22"/>
        <end position="56"/>
    </location>
</feature>
<keyword evidence="1" id="KW-0175">Coiled coil</keyword>
<dbReference type="EnsemblPlants" id="AET01624">
    <property type="protein sequence ID" value="AET01624"/>
    <property type="gene ID" value="MTR_8g018160"/>
</dbReference>
<dbReference type="AlphaFoldDB" id="G7LI74"/>
<accession>G7LI74</accession>
<evidence type="ECO:0000313" key="3">
    <source>
        <dbReference type="EnsemblPlants" id="AET01624"/>
    </source>
</evidence>
<name>G7LI74_MEDTR</name>
<dbReference type="PaxDb" id="3880-AET01624"/>
<reference evidence="2 4" key="2">
    <citation type="journal article" date="2014" name="BMC Genomics">
        <title>An improved genome release (version Mt4.0) for the model legume Medicago truncatula.</title>
        <authorList>
            <person name="Tang H."/>
            <person name="Krishnakumar V."/>
            <person name="Bidwell S."/>
            <person name="Rosen B."/>
            <person name="Chan A."/>
            <person name="Zhou S."/>
            <person name="Gentzbittel L."/>
            <person name="Childs K.L."/>
            <person name="Yandell M."/>
            <person name="Gundlach H."/>
            <person name="Mayer K.F."/>
            <person name="Schwartz D.C."/>
            <person name="Town C.D."/>
        </authorList>
    </citation>
    <scope>GENOME REANNOTATION</scope>
    <source>
        <strain evidence="3 4">cv. Jemalong A17</strain>
    </source>
</reference>
<sequence>MTSYIENLFEDFVVTRKVVEDHMNALRQREKLMQRVRDANKQKESKQKEKVDEKNLEFLLSKRKVQSWKKNKTKLRTWKILLRIW</sequence>
<dbReference type="Proteomes" id="UP000002051">
    <property type="component" value="Chromosome 8"/>
</dbReference>
<proteinExistence type="predicted"/>
<dbReference type="EMBL" id="CM001224">
    <property type="protein sequence ID" value="AET01624.1"/>
    <property type="molecule type" value="Genomic_DNA"/>
</dbReference>
<evidence type="ECO:0000313" key="4">
    <source>
        <dbReference type="Proteomes" id="UP000002051"/>
    </source>
</evidence>
<evidence type="ECO:0000256" key="1">
    <source>
        <dbReference type="SAM" id="Coils"/>
    </source>
</evidence>